<keyword evidence="10 13" id="KW-0865">Zymogen</keyword>
<dbReference type="GO" id="GO:0005576">
    <property type="term" value="C:extracellular region"/>
    <property type="evidence" value="ECO:0007669"/>
    <property type="project" value="UniProtKB-SubCell"/>
</dbReference>
<accession>A0A6A6QZJ2</accession>
<dbReference type="AlphaFoldDB" id="A0A6A6QZJ2"/>
<keyword evidence="8 12" id="KW-0862">Zinc</keyword>
<feature type="binding site" evidence="12">
    <location>
        <position position="440"/>
    </location>
    <ligand>
        <name>Zn(2+)</name>
        <dbReference type="ChEBI" id="CHEBI:29105"/>
        <note>catalytic</note>
    </ligand>
</feature>
<comment type="cofactor">
    <cofactor evidence="12">
        <name>Zn(2+)</name>
        <dbReference type="ChEBI" id="CHEBI:29105"/>
    </cofactor>
    <text evidence="12">Binds 1 zinc ion per subunit.</text>
</comment>
<evidence type="ECO:0000256" key="10">
    <source>
        <dbReference type="ARBA" id="ARBA00023145"/>
    </source>
</evidence>
<name>A0A6A6QZJ2_9PEZI</name>
<dbReference type="EC" id="3.4.24.-" evidence="13"/>
<evidence type="ECO:0000256" key="5">
    <source>
        <dbReference type="ARBA" id="ARBA00022723"/>
    </source>
</evidence>
<dbReference type="Gene3D" id="3.10.170.10">
    <property type="match status" value="1"/>
</dbReference>
<comment type="similarity">
    <text evidence="2 13">Belongs to the peptidase M36 family.</text>
</comment>
<keyword evidence="6 13" id="KW-0732">Signal</keyword>
<reference evidence="16" key="1">
    <citation type="journal article" date="2020" name="Stud. Mycol.">
        <title>101 Dothideomycetes genomes: a test case for predicting lifestyles and emergence of pathogens.</title>
        <authorList>
            <person name="Haridas S."/>
            <person name="Albert R."/>
            <person name="Binder M."/>
            <person name="Bloem J."/>
            <person name="Labutti K."/>
            <person name="Salamov A."/>
            <person name="Andreopoulos B."/>
            <person name="Baker S."/>
            <person name="Barry K."/>
            <person name="Bills G."/>
            <person name="Bluhm B."/>
            <person name="Cannon C."/>
            <person name="Castanera R."/>
            <person name="Culley D."/>
            <person name="Daum C."/>
            <person name="Ezra D."/>
            <person name="Gonzalez J."/>
            <person name="Henrissat B."/>
            <person name="Kuo A."/>
            <person name="Liang C."/>
            <person name="Lipzen A."/>
            <person name="Lutzoni F."/>
            <person name="Magnuson J."/>
            <person name="Mondo S."/>
            <person name="Nolan M."/>
            <person name="Ohm R."/>
            <person name="Pangilinan J."/>
            <person name="Park H.-J."/>
            <person name="Ramirez L."/>
            <person name="Alfaro M."/>
            <person name="Sun H."/>
            <person name="Tritt A."/>
            <person name="Yoshinaga Y."/>
            <person name="Zwiers L.-H."/>
            <person name="Turgeon B."/>
            <person name="Goodwin S."/>
            <person name="Spatafora J."/>
            <person name="Crous P."/>
            <person name="Grigoriev I."/>
        </authorList>
    </citation>
    <scope>NUCLEOTIDE SEQUENCE</scope>
    <source>
        <strain evidence="16">CBS 269.34</strain>
    </source>
</reference>
<dbReference type="Proteomes" id="UP000799750">
    <property type="component" value="Unassembled WGS sequence"/>
</dbReference>
<gene>
    <name evidence="16" type="ORF">BU16DRAFT_537500</name>
</gene>
<feature type="region of interest" description="Disordered" evidence="14">
    <location>
        <begin position="275"/>
        <end position="310"/>
    </location>
</feature>
<dbReference type="InterPro" id="IPR050371">
    <property type="entry name" value="Fungal_virulence_M36"/>
</dbReference>
<dbReference type="GO" id="GO:0006508">
    <property type="term" value="P:proteolysis"/>
    <property type="evidence" value="ECO:0007669"/>
    <property type="project" value="UniProtKB-KW"/>
</dbReference>
<sequence>MKMAFSLATKAFAALFIGQTIAHPLVSTGQHDHRVQSLQRRQVDISKFRLTTTANYVNADSGDSALKLFRSLSAGNDYLETAKAFVAKTFKHADFRVADDSYVGANGIGHVYFKQTAHGLDIDNADLNVNIAKDGSVFSYGDSVFQGAIPAASPLQRREFSDPVPALKAVSDALELGISADGASAEATGAHEEYKITGTTGADSDPITTLVYFQKPDGTLALSWRVQTDVITNYLVTYTDTSSPKSILGAMDYVADATYEVYKWGVHDPSVGERTLEKDPWDTTASPNGWHSSKGTEYDTTMGNNGYAQEDWDADDDYASAYRPHPADLEFDYPYTGNETNPHNYINATVTQLFYTANMYHDLLYLLGFNEAAGNFEDDNGSNGGKGGDPIILDAQDASGTNNANFRTLPDGQKSRMQMFLFTVTTPDRDGALSADVVIHEYTHGVSNRLTGGPANVGCLNTAQAGGMGEGWGDFMGAAILTPADATRDTDFIEGAWVINDAKGIRDYPYSTDMTRNPHTYADLKASTEVHDVGETWATMLYDLLWNLIDKHGNTADIRPTFDESGVPVDGRFLAMKLVIDAMALQPCSPTFLQARDAIVDADTALTGGENKCEIWEAFAKRGLGSSATSTVANKFDLPEGC</sequence>
<evidence type="ECO:0000256" key="4">
    <source>
        <dbReference type="ARBA" id="ARBA00022670"/>
    </source>
</evidence>
<evidence type="ECO:0000256" key="13">
    <source>
        <dbReference type="RuleBase" id="RU364017"/>
    </source>
</evidence>
<evidence type="ECO:0000256" key="14">
    <source>
        <dbReference type="SAM" id="MobiDB-lite"/>
    </source>
</evidence>
<evidence type="ECO:0000256" key="9">
    <source>
        <dbReference type="ARBA" id="ARBA00023049"/>
    </source>
</evidence>
<evidence type="ECO:0000256" key="3">
    <source>
        <dbReference type="ARBA" id="ARBA00022525"/>
    </source>
</evidence>
<keyword evidence="4 13" id="KW-0645">Protease</keyword>
<feature type="binding site" evidence="12">
    <location>
        <position position="470"/>
    </location>
    <ligand>
        <name>Zn(2+)</name>
        <dbReference type="ChEBI" id="CHEBI:29105"/>
        <note>catalytic</note>
    </ligand>
</feature>
<evidence type="ECO:0000256" key="12">
    <source>
        <dbReference type="PIRSR" id="PIRSR601842-2"/>
    </source>
</evidence>
<feature type="signal peptide" evidence="13">
    <location>
        <begin position="1"/>
        <end position="22"/>
    </location>
</feature>
<evidence type="ECO:0000256" key="2">
    <source>
        <dbReference type="ARBA" id="ARBA00006006"/>
    </source>
</evidence>
<dbReference type="GO" id="GO:0008270">
    <property type="term" value="F:zinc ion binding"/>
    <property type="evidence" value="ECO:0007669"/>
    <property type="project" value="InterPro"/>
</dbReference>
<dbReference type="GO" id="GO:0004222">
    <property type="term" value="F:metalloendopeptidase activity"/>
    <property type="evidence" value="ECO:0007669"/>
    <property type="project" value="InterPro"/>
</dbReference>
<dbReference type="CDD" id="cd09596">
    <property type="entry name" value="M36"/>
    <property type="match status" value="1"/>
</dbReference>
<dbReference type="PANTHER" id="PTHR33478">
    <property type="entry name" value="EXTRACELLULAR METALLOPROTEINASE MEP"/>
    <property type="match status" value="1"/>
</dbReference>
<evidence type="ECO:0000256" key="1">
    <source>
        <dbReference type="ARBA" id="ARBA00004613"/>
    </source>
</evidence>
<evidence type="ECO:0000256" key="8">
    <source>
        <dbReference type="ARBA" id="ARBA00022833"/>
    </source>
</evidence>
<feature type="chain" id="PRO_5025706556" description="Extracellular metalloproteinase" evidence="13">
    <location>
        <begin position="23"/>
        <end position="642"/>
    </location>
</feature>
<dbReference type="EMBL" id="MU004186">
    <property type="protein sequence ID" value="KAF2497908.1"/>
    <property type="molecule type" value="Genomic_DNA"/>
</dbReference>
<dbReference type="Gene3D" id="1.10.390.10">
    <property type="entry name" value="Neutral Protease Domain 2"/>
    <property type="match status" value="1"/>
</dbReference>
<feature type="active site" evidence="11">
    <location>
        <position position="441"/>
    </location>
</feature>
<dbReference type="PRINTS" id="PR00999">
    <property type="entry name" value="FUNGALYSIN"/>
</dbReference>
<evidence type="ECO:0000313" key="17">
    <source>
        <dbReference type="Proteomes" id="UP000799750"/>
    </source>
</evidence>
<dbReference type="Pfam" id="PF07504">
    <property type="entry name" value="FTP"/>
    <property type="match status" value="1"/>
</dbReference>
<evidence type="ECO:0000313" key="16">
    <source>
        <dbReference type="EMBL" id="KAF2497908.1"/>
    </source>
</evidence>
<comment type="subcellular location">
    <subcellularLocation>
        <location evidence="1 13">Secreted</location>
    </subcellularLocation>
</comment>
<proteinExistence type="inferred from homology"/>
<keyword evidence="7 13" id="KW-0378">Hydrolase</keyword>
<evidence type="ECO:0000256" key="11">
    <source>
        <dbReference type="PIRSR" id="PIRSR601842-1"/>
    </source>
</evidence>
<feature type="binding site" evidence="12">
    <location>
        <position position="444"/>
    </location>
    <ligand>
        <name>Zn(2+)</name>
        <dbReference type="ChEBI" id="CHEBI:29105"/>
        <note>catalytic</note>
    </ligand>
</feature>
<organism evidence="16 17">
    <name type="scientific">Lophium mytilinum</name>
    <dbReference type="NCBI Taxonomy" id="390894"/>
    <lineage>
        <taxon>Eukaryota</taxon>
        <taxon>Fungi</taxon>
        <taxon>Dikarya</taxon>
        <taxon>Ascomycota</taxon>
        <taxon>Pezizomycotina</taxon>
        <taxon>Dothideomycetes</taxon>
        <taxon>Pleosporomycetidae</taxon>
        <taxon>Mytilinidiales</taxon>
        <taxon>Mytilinidiaceae</taxon>
        <taxon>Lophium</taxon>
    </lineage>
</organism>
<dbReference type="SUPFAM" id="SSF55486">
    <property type="entry name" value="Metalloproteases ('zincins'), catalytic domain"/>
    <property type="match status" value="1"/>
</dbReference>
<dbReference type="InterPro" id="IPR011096">
    <property type="entry name" value="FTP_domain"/>
</dbReference>
<feature type="compositionally biased region" description="Polar residues" evidence="14">
    <location>
        <begin position="283"/>
        <end position="306"/>
    </location>
</feature>
<dbReference type="Pfam" id="PF02128">
    <property type="entry name" value="Peptidase_M36"/>
    <property type="match status" value="1"/>
</dbReference>
<protein>
    <recommendedName>
        <fullName evidence="13">Extracellular metalloproteinase</fullName>
        <ecNumber evidence="13">3.4.24.-</ecNumber>
    </recommendedName>
    <alternativeName>
        <fullName evidence="13">Fungalysin</fullName>
    </alternativeName>
</protein>
<feature type="binding site" evidence="12">
    <location>
        <position position="256"/>
    </location>
    <ligand>
        <name>Zn(2+)</name>
        <dbReference type="ChEBI" id="CHEBI:29105"/>
        <note>catalytic</note>
    </ligand>
</feature>
<feature type="domain" description="FTP" evidence="15">
    <location>
        <begin position="93"/>
        <end position="143"/>
    </location>
</feature>
<dbReference type="OrthoDB" id="3227768at2759"/>
<keyword evidence="9 13" id="KW-0482">Metalloprotease</keyword>
<dbReference type="InterPro" id="IPR027268">
    <property type="entry name" value="Peptidase_M4/M1_CTD_sf"/>
</dbReference>
<keyword evidence="17" id="KW-1185">Reference proteome</keyword>
<dbReference type="InterPro" id="IPR001842">
    <property type="entry name" value="Peptidase_M36"/>
</dbReference>
<evidence type="ECO:0000256" key="7">
    <source>
        <dbReference type="ARBA" id="ARBA00022801"/>
    </source>
</evidence>
<evidence type="ECO:0000259" key="15">
    <source>
        <dbReference type="Pfam" id="PF07504"/>
    </source>
</evidence>
<keyword evidence="5 12" id="KW-0479">Metal-binding</keyword>
<evidence type="ECO:0000256" key="6">
    <source>
        <dbReference type="ARBA" id="ARBA00022729"/>
    </source>
</evidence>
<keyword evidence="3 13" id="KW-0964">Secreted</keyword>
<dbReference type="PANTHER" id="PTHR33478:SF1">
    <property type="entry name" value="EXTRACELLULAR METALLOPROTEINASE MEP"/>
    <property type="match status" value="1"/>
</dbReference>